<protein>
    <submittedName>
        <fullName evidence="1">Uncharacterized protein</fullName>
    </submittedName>
</protein>
<evidence type="ECO:0000313" key="1">
    <source>
        <dbReference type="EMBL" id="MCB5446450.1"/>
    </source>
</evidence>
<keyword evidence="2" id="KW-1185">Reference proteome</keyword>
<dbReference type="EMBL" id="JAJBMB010000008">
    <property type="protein sequence ID" value="MCB5446450.1"/>
    <property type="molecule type" value="Genomic_DNA"/>
</dbReference>
<comment type="caution">
    <text evidence="1">The sequence shown here is derived from an EMBL/GenBank/DDBJ whole genome shotgun (WGS) entry which is preliminary data.</text>
</comment>
<organism evidence="1 2">
    <name type="scientific">Intestinibacter bartlettii</name>
    <dbReference type="NCBI Taxonomy" id="261299"/>
    <lineage>
        <taxon>Bacteria</taxon>
        <taxon>Bacillati</taxon>
        <taxon>Bacillota</taxon>
        <taxon>Clostridia</taxon>
        <taxon>Peptostreptococcales</taxon>
        <taxon>Peptostreptococcaceae</taxon>
        <taxon>Intestinibacter</taxon>
    </lineage>
</organism>
<dbReference type="RefSeq" id="WP_226924318.1">
    <property type="nucleotide sequence ID" value="NZ_JAJBMB010000008.1"/>
</dbReference>
<dbReference type="Proteomes" id="UP001299409">
    <property type="component" value="Unassembled WGS sequence"/>
</dbReference>
<evidence type="ECO:0000313" key="2">
    <source>
        <dbReference type="Proteomes" id="UP001299409"/>
    </source>
</evidence>
<sequence>MITLEDEVKYLPKDISKYPVVRIIGKDKFCLYQIKLDDGRIVTYSRPIKINKK</sequence>
<gene>
    <name evidence="1" type="ORF">LIP50_09580</name>
</gene>
<proteinExistence type="predicted"/>
<reference evidence="1 2" key="1">
    <citation type="submission" date="2021-10" db="EMBL/GenBank/DDBJ databases">
        <title>Collection of gut derived symbiotic bacterial strains cultured from healthy donors.</title>
        <authorList>
            <person name="Lin H."/>
            <person name="Littmann E."/>
            <person name="Claire K."/>
            <person name="Pamer E."/>
        </authorList>
    </citation>
    <scope>NUCLEOTIDE SEQUENCE [LARGE SCALE GENOMIC DNA]</scope>
    <source>
        <strain evidence="1 2">MSK.17.68</strain>
    </source>
</reference>
<name>A0ABS8CY98_9FIRM</name>
<accession>A0ABS8CY98</accession>